<feature type="compositionally biased region" description="Basic and acidic residues" evidence="1">
    <location>
        <begin position="703"/>
        <end position="714"/>
    </location>
</feature>
<dbReference type="AlphaFoldDB" id="A0A5C3QH88"/>
<dbReference type="Proteomes" id="UP000305067">
    <property type="component" value="Unassembled WGS sequence"/>
</dbReference>
<feature type="compositionally biased region" description="Basic and acidic residues" evidence="1">
    <location>
        <begin position="96"/>
        <end position="113"/>
    </location>
</feature>
<feature type="compositionally biased region" description="Polar residues" evidence="1">
    <location>
        <begin position="139"/>
        <end position="160"/>
    </location>
</feature>
<keyword evidence="3" id="KW-1185">Reference proteome</keyword>
<feature type="region of interest" description="Disordered" evidence="1">
    <location>
        <begin position="1"/>
        <end position="25"/>
    </location>
</feature>
<evidence type="ECO:0000313" key="3">
    <source>
        <dbReference type="Proteomes" id="UP000305067"/>
    </source>
</evidence>
<feature type="compositionally biased region" description="Low complexity" evidence="1">
    <location>
        <begin position="579"/>
        <end position="591"/>
    </location>
</feature>
<feature type="region of interest" description="Disordered" evidence="1">
    <location>
        <begin position="139"/>
        <end position="163"/>
    </location>
</feature>
<accession>A0A5C3QH88</accession>
<evidence type="ECO:0000313" key="2">
    <source>
        <dbReference type="EMBL" id="TFL00480.1"/>
    </source>
</evidence>
<reference evidence="2 3" key="1">
    <citation type="journal article" date="2019" name="Nat. Ecol. Evol.">
        <title>Megaphylogeny resolves global patterns of mushroom evolution.</title>
        <authorList>
            <person name="Varga T."/>
            <person name="Krizsan K."/>
            <person name="Foldi C."/>
            <person name="Dima B."/>
            <person name="Sanchez-Garcia M."/>
            <person name="Sanchez-Ramirez S."/>
            <person name="Szollosi G.J."/>
            <person name="Szarkandi J.G."/>
            <person name="Papp V."/>
            <person name="Albert L."/>
            <person name="Andreopoulos W."/>
            <person name="Angelini C."/>
            <person name="Antonin V."/>
            <person name="Barry K.W."/>
            <person name="Bougher N.L."/>
            <person name="Buchanan P."/>
            <person name="Buyck B."/>
            <person name="Bense V."/>
            <person name="Catcheside P."/>
            <person name="Chovatia M."/>
            <person name="Cooper J."/>
            <person name="Damon W."/>
            <person name="Desjardin D."/>
            <person name="Finy P."/>
            <person name="Geml J."/>
            <person name="Haridas S."/>
            <person name="Hughes K."/>
            <person name="Justo A."/>
            <person name="Karasinski D."/>
            <person name="Kautmanova I."/>
            <person name="Kiss B."/>
            <person name="Kocsube S."/>
            <person name="Kotiranta H."/>
            <person name="LaButti K.M."/>
            <person name="Lechner B.E."/>
            <person name="Liimatainen K."/>
            <person name="Lipzen A."/>
            <person name="Lukacs Z."/>
            <person name="Mihaltcheva S."/>
            <person name="Morgado L.N."/>
            <person name="Niskanen T."/>
            <person name="Noordeloos M.E."/>
            <person name="Ohm R.A."/>
            <person name="Ortiz-Santana B."/>
            <person name="Ovrebo C."/>
            <person name="Racz N."/>
            <person name="Riley R."/>
            <person name="Savchenko A."/>
            <person name="Shiryaev A."/>
            <person name="Soop K."/>
            <person name="Spirin V."/>
            <person name="Szebenyi C."/>
            <person name="Tomsovsky M."/>
            <person name="Tulloss R.E."/>
            <person name="Uehling J."/>
            <person name="Grigoriev I.V."/>
            <person name="Vagvolgyi C."/>
            <person name="Papp T."/>
            <person name="Martin F.M."/>
            <person name="Miettinen O."/>
            <person name="Hibbett D.S."/>
            <person name="Nagy L.G."/>
        </authorList>
    </citation>
    <scope>NUCLEOTIDE SEQUENCE [LARGE SCALE GENOMIC DNA]</scope>
    <source>
        <strain evidence="2 3">CBS 309.79</strain>
    </source>
</reference>
<organism evidence="2 3">
    <name type="scientific">Pterulicium gracile</name>
    <dbReference type="NCBI Taxonomy" id="1884261"/>
    <lineage>
        <taxon>Eukaryota</taxon>
        <taxon>Fungi</taxon>
        <taxon>Dikarya</taxon>
        <taxon>Basidiomycota</taxon>
        <taxon>Agaricomycotina</taxon>
        <taxon>Agaricomycetes</taxon>
        <taxon>Agaricomycetidae</taxon>
        <taxon>Agaricales</taxon>
        <taxon>Pleurotineae</taxon>
        <taxon>Pterulaceae</taxon>
        <taxon>Pterulicium</taxon>
    </lineage>
</organism>
<feature type="compositionally biased region" description="Polar residues" evidence="1">
    <location>
        <begin position="467"/>
        <end position="479"/>
    </location>
</feature>
<dbReference type="EMBL" id="ML178828">
    <property type="protein sequence ID" value="TFL00480.1"/>
    <property type="molecule type" value="Genomic_DNA"/>
</dbReference>
<feature type="region of interest" description="Disordered" evidence="1">
    <location>
        <begin position="676"/>
        <end position="714"/>
    </location>
</feature>
<name>A0A5C3QH88_9AGAR</name>
<feature type="compositionally biased region" description="Basic residues" evidence="1">
    <location>
        <begin position="692"/>
        <end position="702"/>
    </location>
</feature>
<gene>
    <name evidence="2" type="ORF">BDV98DRAFT_605138</name>
</gene>
<feature type="region of interest" description="Disordered" evidence="1">
    <location>
        <begin position="554"/>
        <end position="593"/>
    </location>
</feature>
<feature type="region of interest" description="Disordered" evidence="1">
    <location>
        <begin position="417"/>
        <end position="490"/>
    </location>
</feature>
<sequence>MKASYNLDVSTTPDSATLESSKPKRKFTRATASQLVLLQALHAKTTPKTASKEDVQELSATTGLSYASLHVKLPLSTSKYIRDWLRRQIKSQSIDKTAKAFKHDPDNSREKRSTSKAPACPSPLLAECASTNFKQATNVTTNPKKTQGTTLRREATSTGNFPPFVSPTPSLSSIYTYALPSHPPSFTAESISLLPAPELRTNQSTPPHTSSFSAHPVQTADAQHHAPMATTSTFSPPPIVPDVWQKLPHLNPYQVTIGPEGQFMPPLAPIAPQPSYHLQQLDEWAVYLGLYSGSDSMYHSSDSTAGGPATYSMHPYSLTHSFPSTMIYNQSAPLHQVPNPHVTQYYHSHPFPAAHLDLDRTSPRIMSAIGADPQVERRSSGGLPAHSTSLESMILVSVEENNCHSNTAIVAPKAEDHTSFSGFSSNQASRADTPATLPLQQGPIDASTLDQVLKTPSRPEARRMRTSKQAGSATAQSPTPLEGNTAGNNDLTPRTAALISEYTTSICAGIFELNTDSSSDPDVVEEACSPVSSPQAYQVNDAVSDSTVNAIQLSGPETYQRPDPVRSDGQRTAWQRPAVRSSGGRGVSSSSEQMLPSARFVSYTSGEHGMTPLLPTETTAVGPVEHHQGQWHQFTFPLGLGEVDKLTRRKRKRSETGMSFEQWRALNDPDKAGQVGVVPAAISGPSGSATKNGKKLKKSKTKHSSDSLKKLRRS</sequence>
<feature type="region of interest" description="Disordered" evidence="1">
    <location>
        <begin position="95"/>
        <end position="121"/>
    </location>
</feature>
<protein>
    <submittedName>
        <fullName evidence="2">Uncharacterized protein</fullName>
    </submittedName>
</protein>
<feature type="compositionally biased region" description="Polar residues" evidence="1">
    <location>
        <begin position="419"/>
        <end position="430"/>
    </location>
</feature>
<proteinExistence type="predicted"/>
<evidence type="ECO:0000256" key="1">
    <source>
        <dbReference type="SAM" id="MobiDB-lite"/>
    </source>
</evidence>
<feature type="compositionally biased region" description="Polar residues" evidence="1">
    <location>
        <begin position="7"/>
        <end position="20"/>
    </location>
</feature>